<dbReference type="InterPro" id="IPR013131">
    <property type="entry name" value="Mannitol_DH_N"/>
</dbReference>
<dbReference type="EC" id="1.1.1.-" evidence="5"/>
<dbReference type="PANTHER" id="PTHR43362">
    <property type="entry name" value="MANNITOL DEHYDROGENASE DSF1-RELATED"/>
    <property type="match status" value="1"/>
</dbReference>
<dbReference type="RefSeq" id="WP_345918210.1">
    <property type="nucleotide sequence ID" value="NZ_JBDIVE010000001.1"/>
</dbReference>
<dbReference type="InterPro" id="IPR036291">
    <property type="entry name" value="NAD(P)-bd_dom_sf"/>
</dbReference>
<dbReference type="SUPFAM" id="SSF48179">
    <property type="entry name" value="6-phosphogluconate dehydrogenase C-terminal domain-like"/>
    <property type="match status" value="1"/>
</dbReference>
<feature type="domain" description="Mannitol dehydrogenase C-terminal" evidence="4">
    <location>
        <begin position="284"/>
        <end position="476"/>
    </location>
</feature>
<dbReference type="InterPro" id="IPR013328">
    <property type="entry name" value="6PGD_dom2"/>
</dbReference>
<dbReference type="Pfam" id="PF01232">
    <property type="entry name" value="Mannitol_dh"/>
    <property type="match status" value="1"/>
</dbReference>
<keyword evidence="6" id="KW-1185">Reference proteome</keyword>
<sequence>MNSAYPRLDALQLPAQANRLLGGELGSPAIGIVHLGLGSFHRAHQAVYTEEAMLAAGGDWAICGVTLRDHPAMQEALAPQDMLYSVLTRDRDSERIQIVRAIRQVLVAPRQRDELMALLRAPQVRIVSLTVTEKGYCYDARTGGLDFQHPAIEHDLQHPDSPSSVPGLLVAALRARRSNPFTVLSCDNLAHNGHVLRQVVVQFAQALDAELAEWIAAEVAFPSTMVDRIVPATTDEDRAAVSSATGYYDAWPVPTESFRQWVIEDKFPLGRPAWERVGAMLVDDVTPYELAKLRMLNGTHSTMAYLGVLGGFETVDRAIADPDLHALIRNMMTEEILPTLSLPDSFDRLAYRDQLLQRYANPALKHKTMQIAADGSLKLPPRLLGTIADRIAAGASFSRLALGVAAWMRFLLRRTDSSSSYEISDPMAARLGDLASQSGGDNVVLMNSLLDLREIFPAELAGNASFRTELLGMLERLASLGARRSIQIVA</sequence>
<keyword evidence="1 5" id="KW-0560">Oxidoreductase</keyword>
<accession>A0ABU9YUP3</accession>
<gene>
    <name evidence="5" type="ORF">ABDB84_03075</name>
</gene>
<name>A0ABU9YUP3_9RHOO</name>
<dbReference type="PROSITE" id="PS00974">
    <property type="entry name" value="MANNITOL_DHGENASE"/>
    <property type="match status" value="1"/>
</dbReference>
<protein>
    <submittedName>
        <fullName evidence="5">Mannitol dehydrogenase family protein</fullName>
        <ecNumber evidence="5">1.1.1.-</ecNumber>
    </submittedName>
</protein>
<dbReference type="InterPro" id="IPR023027">
    <property type="entry name" value="Mannitol_DH_CS"/>
</dbReference>
<dbReference type="InterPro" id="IPR050988">
    <property type="entry name" value="Mannitol_DH/Oxidoreductase"/>
</dbReference>
<dbReference type="Pfam" id="PF08125">
    <property type="entry name" value="Mannitol_dh_C"/>
    <property type="match status" value="1"/>
</dbReference>
<feature type="domain" description="Mannitol dehydrogenase N-terminal" evidence="3">
    <location>
        <begin position="31"/>
        <end position="275"/>
    </location>
</feature>
<dbReference type="GO" id="GO:0016491">
    <property type="term" value="F:oxidoreductase activity"/>
    <property type="evidence" value="ECO:0007669"/>
    <property type="project" value="UniProtKB-KW"/>
</dbReference>
<dbReference type="InterPro" id="IPR008927">
    <property type="entry name" value="6-PGluconate_DH-like_C_sf"/>
</dbReference>
<reference evidence="5 6" key="1">
    <citation type="journal article" date="2018" name="Int. J. Syst. Evol. Microbiol.">
        <title>Uliginosibacterium sediminicola sp. nov., isolated from freshwater sediment.</title>
        <authorList>
            <person name="Hwang W.M."/>
            <person name="Kim S.M."/>
            <person name="Kang K."/>
            <person name="Ahn T.Y."/>
        </authorList>
    </citation>
    <scope>NUCLEOTIDE SEQUENCE [LARGE SCALE GENOMIC DNA]</scope>
    <source>
        <strain evidence="5 6">M1-21</strain>
    </source>
</reference>
<proteinExistence type="predicted"/>
<dbReference type="InterPro" id="IPR013118">
    <property type="entry name" value="Mannitol_DH_C"/>
</dbReference>
<evidence type="ECO:0000313" key="6">
    <source>
        <dbReference type="Proteomes" id="UP001410394"/>
    </source>
</evidence>
<dbReference type="Gene3D" id="3.40.50.720">
    <property type="entry name" value="NAD(P)-binding Rossmann-like Domain"/>
    <property type="match status" value="1"/>
</dbReference>
<evidence type="ECO:0000259" key="3">
    <source>
        <dbReference type="Pfam" id="PF01232"/>
    </source>
</evidence>
<dbReference type="PANTHER" id="PTHR43362:SF1">
    <property type="entry name" value="MANNITOL DEHYDROGENASE 2-RELATED"/>
    <property type="match status" value="1"/>
</dbReference>
<evidence type="ECO:0000313" key="5">
    <source>
        <dbReference type="EMBL" id="MEN3067445.1"/>
    </source>
</evidence>
<dbReference type="SUPFAM" id="SSF51735">
    <property type="entry name" value="NAD(P)-binding Rossmann-fold domains"/>
    <property type="match status" value="1"/>
</dbReference>
<dbReference type="EMBL" id="JBDIVE010000001">
    <property type="protein sequence ID" value="MEN3067445.1"/>
    <property type="molecule type" value="Genomic_DNA"/>
</dbReference>
<dbReference type="Proteomes" id="UP001410394">
    <property type="component" value="Unassembled WGS sequence"/>
</dbReference>
<evidence type="ECO:0000256" key="2">
    <source>
        <dbReference type="ARBA" id="ARBA00023027"/>
    </source>
</evidence>
<dbReference type="InterPro" id="IPR000669">
    <property type="entry name" value="Mannitol_DH"/>
</dbReference>
<evidence type="ECO:0000259" key="4">
    <source>
        <dbReference type="Pfam" id="PF08125"/>
    </source>
</evidence>
<dbReference type="Gene3D" id="1.10.1040.10">
    <property type="entry name" value="N-(1-d-carboxylethyl)-l-norvaline Dehydrogenase, domain 2"/>
    <property type="match status" value="1"/>
</dbReference>
<dbReference type="PRINTS" id="PR00084">
    <property type="entry name" value="MTLDHDRGNASE"/>
</dbReference>
<organism evidence="5 6">
    <name type="scientific">Uliginosibacterium sediminicola</name>
    <dbReference type="NCBI Taxonomy" id="2024550"/>
    <lineage>
        <taxon>Bacteria</taxon>
        <taxon>Pseudomonadati</taxon>
        <taxon>Pseudomonadota</taxon>
        <taxon>Betaproteobacteria</taxon>
        <taxon>Rhodocyclales</taxon>
        <taxon>Zoogloeaceae</taxon>
        <taxon>Uliginosibacterium</taxon>
    </lineage>
</organism>
<comment type="caution">
    <text evidence="5">The sequence shown here is derived from an EMBL/GenBank/DDBJ whole genome shotgun (WGS) entry which is preliminary data.</text>
</comment>
<keyword evidence="2" id="KW-0520">NAD</keyword>
<evidence type="ECO:0000256" key="1">
    <source>
        <dbReference type="ARBA" id="ARBA00023002"/>
    </source>
</evidence>